<reference evidence="1" key="1">
    <citation type="journal article" date="2016" name="Gigascience">
        <title>De novo construction of an expanded transcriptome assembly for the western tarnished plant bug, Lygus hesperus.</title>
        <authorList>
            <person name="Tassone E.E."/>
            <person name="Geib S.M."/>
            <person name="Hall B."/>
            <person name="Fabrick J.A."/>
            <person name="Brent C.S."/>
            <person name="Hull J.J."/>
        </authorList>
    </citation>
    <scope>NUCLEOTIDE SEQUENCE</scope>
</reference>
<proteinExistence type="predicted"/>
<organism evidence="1">
    <name type="scientific">Lygus hesperus</name>
    <name type="common">Western plant bug</name>
    <dbReference type="NCBI Taxonomy" id="30085"/>
    <lineage>
        <taxon>Eukaryota</taxon>
        <taxon>Metazoa</taxon>
        <taxon>Ecdysozoa</taxon>
        <taxon>Arthropoda</taxon>
        <taxon>Hexapoda</taxon>
        <taxon>Insecta</taxon>
        <taxon>Pterygota</taxon>
        <taxon>Neoptera</taxon>
        <taxon>Paraneoptera</taxon>
        <taxon>Hemiptera</taxon>
        <taxon>Heteroptera</taxon>
        <taxon>Panheteroptera</taxon>
        <taxon>Cimicomorpha</taxon>
        <taxon>Miridae</taxon>
        <taxon>Mirini</taxon>
        <taxon>Lygus</taxon>
    </lineage>
</organism>
<sequence>MQLADLLRKWNPTLCQTQSIATQLRQWDQRRLQLHPTACGVGTHLHTLLPLHSVSGGGESHSPDSSPSLQTCTESINAQLLTALQLQQHLNPTKVLQLSLLSRQSELRTVVRSVVSNTLTRRQLARPPLYAPADTTSSVLLTVLTADDPTSLSHIPTRVAGVPHPPHCTFSDLYALLYTITDVKISQDLSSITVLWSIPCCWSHPALATASAAPTPNSTHTSESDLLRNCAREYYYGNVRSSFNPVDTASAASQFLFLHPTAPVCTTTSPDPAYARCLHFILHHTQNYLTNQIPSIVWQLMSTLTHVRMVLVISVPTSHTACARVVYSATHTHTPAPTLILFITLFHLTPTQLKKSPHVQFSFDRDFMVS</sequence>
<accession>A0A146KVY2</accession>
<name>A0A146KVY2_LYGHE</name>
<evidence type="ECO:0000313" key="1">
    <source>
        <dbReference type="EMBL" id="JAP98969.1"/>
    </source>
</evidence>
<dbReference type="AlphaFoldDB" id="A0A146KVY2"/>
<protein>
    <submittedName>
        <fullName evidence="1">Uncharacterized protein</fullName>
    </submittedName>
</protein>
<dbReference type="EMBL" id="GDHC01019659">
    <property type="protein sequence ID" value="JAP98969.1"/>
    <property type="molecule type" value="Transcribed_RNA"/>
</dbReference>
<gene>
    <name evidence="1" type="ORF">g.35062</name>
</gene>